<name>G0TZ29_TRYVY</name>
<evidence type="ECO:0000313" key="2">
    <source>
        <dbReference type="EMBL" id="CCC49232.1"/>
    </source>
</evidence>
<evidence type="ECO:0000256" key="1">
    <source>
        <dbReference type="SAM" id="MobiDB-lite"/>
    </source>
</evidence>
<proteinExistence type="predicted"/>
<reference evidence="2" key="1">
    <citation type="journal article" date="2012" name="Proc. Natl. Acad. Sci. U.S.A.">
        <title>Antigenic diversity is generated by distinct evolutionary mechanisms in African trypanosome species.</title>
        <authorList>
            <person name="Jackson A.P."/>
            <person name="Berry A."/>
            <person name="Aslett M."/>
            <person name="Allison H.C."/>
            <person name="Burton P."/>
            <person name="Vavrova-Anderson J."/>
            <person name="Brown R."/>
            <person name="Browne H."/>
            <person name="Corton N."/>
            <person name="Hauser H."/>
            <person name="Gamble J."/>
            <person name="Gilderthorp R."/>
            <person name="Marcello L."/>
            <person name="McQuillan J."/>
            <person name="Otto T.D."/>
            <person name="Quail M.A."/>
            <person name="Sanders M.J."/>
            <person name="van Tonder A."/>
            <person name="Ginger M.L."/>
            <person name="Field M.C."/>
            <person name="Barry J.D."/>
            <person name="Hertz-Fowler C."/>
            <person name="Berriman M."/>
        </authorList>
    </citation>
    <scope>NUCLEOTIDE SEQUENCE</scope>
    <source>
        <strain evidence="2">Y486</strain>
    </source>
</reference>
<dbReference type="EMBL" id="HE573023">
    <property type="protein sequence ID" value="CCC49232.1"/>
    <property type="molecule type" value="Genomic_DNA"/>
</dbReference>
<protein>
    <submittedName>
        <fullName evidence="2">Uncharacterized protein</fullName>
    </submittedName>
</protein>
<accession>G0TZ29</accession>
<organism evidence="2">
    <name type="scientific">Trypanosoma vivax (strain Y486)</name>
    <dbReference type="NCBI Taxonomy" id="1055687"/>
    <lineage>
        <taxon>Eukaryota</taxon>
        <taxon>Discoba</taxon>
        <taxon>Euglenozoa</taxon>
        <taxon>Kinetoplastea</taxon>
        <taxon>Metakinetoplastina</taxon>
        <taxon>Trypanosomatida</taxon>
        <taxon>Trypanosomatidae</taxon>
        <taxon>Trypanosoma</taxon>
        <taxon>Duttonella</taxon>
    </lineage>
</organism>
<dbReference type="AlphaFoldDB" id="G0TZ29"/>
<dbReference type="VEuPathDB" id="TriTrypDB:TvY486_0705550"/>
<feature type="compositionally biased region" description="Basic and acidic residues" evidence="1">
    <location>
        <begin position="205"/>
        <end position="217"/>
    </location>
</feature>
<sequence length="400" mass="43647">MTFFIPVALSMSRHSYFASKWLAKKDEAVGSNRSVGLSTTLGCMKAAEVPVVIECRVGSVFVDIHLELGSPIDILDLFRRSWNAELERNAAEEPVCCLLRLPVLRVGTVVYSGVVALVQASGVIRTVCTGSIEAGVSIANYVFAYVRQRLTQSVNGTTSIVFFQVFMHPKFKQRRKSAKPCVSESAAEWLRARIASLSSSDGANTDDKNSLSRDSESGHCPNHSLYCHWWGRVVSSRVSFLSSSRKLLVSCQFGPPLSMRRFAAGEPVKEEREISHGQQEASAFFAESEMVSVVPMGSVFVAVPDDVERDNCPSLSPRKRRRCGEDGEVCAEETVEPCNTAGAVLETDGLLCPMVTKSRLSVELVVFASGKARATADTMDGLSFVVEEVLIPLLAHEIRG</sequence>
<gene>
    <name evidence="2" type="ORF">TVY486_0705550</name>
</gene>
<feature type="region of interest" description="Disordered" evidence="1">
    <location>
        <begin position="199"/>
        <end position="219"/>
    </location>
</feature>